<evidence type="ECO:0000259" key="2">
    <source>
        <dbReference type="Pfam" id="PF18932"/>
    </source>
</evidence>
<accession>A0ABY7MMM0</accession>
<gene>
    <name evidence="3" type="ORF">I3J27_38750</name>
</gene>
<dbReference type="Proteomes" id="UP001179614">
    <property type="component" value="Chromosome"/>
</dbReference>
<keyword evidence="4" id="KW-1185">Reference proteome</keyword>
<organism evidence="3 4">
    <name type="scientific">Bradyrhizobium xenonodulans</name>
    <dbReference type="NCBI Taxonomy" id="2736875"/>
    <lineage>
        <taxon>Bacteria</taxon>
        <taxon>Pseudomonadati</taxon>
        <taxon>Pseudomonadota</taxon>
        <taxon>Alphaproteobacteria</taxon>
        <taxon>Hyphomicrobiales</taxon>
        <taxon>Nitrobacteraceae</taxon>
        <taxon>Bradyrhizobium</taxon>
    </lineage>
</organism>
<feature type="compositionally biased region" description="Basic and acidic residues" evidence="1">
    <location>
        <begin position="1"/>
        <end position="11"/>
    </location>
</feature>
<evidence type="ECO:0000313" key="3">
    <source>
        <dbReference type="EMBL" id="WBL78804.1"/>
    </source>
</evidence>
<dbReference type="EMBL" id="CP089391">
    <property type="protein sequence ID" value="WBL78804.1"/>
    <property type="molecule type" value="Genomic_DNA"/>
</dbReference>
<evidence type="ECO:0000313" key="4">
    <source>
        <dbReference type="Proteomes" id="UP001179614"/>
    </source>
</evidence>
<feature type="domain" description="DUF5681" evidence="2">
    <location>
        <begin position="14"/>
        <end position="75"/>
    </location>
</feature>
<proteinExistence type="predicted"/>
<dbReference type="Pfam" id="PF18932">
    <property type="entry name" value="DUF5681"/>
    <property type="match status" value="1"/>
</dbReference>
<sequence length="148" mass="15985">MPETEKTVEKQRGRRFQKGQSGNPSGRPRGARNATTLALEVLLDGQATALTQKAINLALDGDMVALRLCLDRILPPRKDRPVTFTLPEIKSAQDAAAVVSAVLAAVASGEITPADAAEIGKLIDSYVKAFETAELTERLERLERMTSQ</sequence>
<feature type="region of interest" description="Disordered" evidence="1">
    <location>
        <begin position="1"/>
        <end position="31"/>
    </location>
</feature>
<dbReference type="InterPro" id="IPR043736">
    <property type="entry name" value="DUF5681"/>
</dbReference>
<protein>
    <submittedName>
        <fullName evidence="3">DUF5681 domain-containing protein</fullName>
    </submittedName>
</protein>
<evidence type="ECO:0000256" key="1">
    <source>
        <dbReference type="SAM" id="MobiDB-lite"/>
    </source>
</evidence>
<name>A0ABY7MMM0_9BRAD</name>
<dbReference type="RefSeq" id="WP_270164076.1">
    <property type="nucleotide sequence ID" value="NZ_CP089391.1"/>
</dbReference>
<reference evidence="3" key="1">
    <citation type="submission" date="2021-12" db="EMBL/GenBank/DDBJ databases">
        <title>Bradyrhizobium xenonodulans sp. nov.</title>
        <authorList>
            <person name="Claassens R."/>
            <person name="Venter S.N."/>
            <person name="Beukes C.W."/>
            <person name="Stepkowski T."/>
            <person name="Steenkamp E.T."/>
        </authorList>
    </citation>
    <scope>NUCLEOTIDE SEQUENCE</scope>
    <source>
        <strain evidence="3">14AB</strain>
    </source>
</reference>